<sequence>MRLKLRNYTSIISDKEVMECLELLPKQYKELDIYINIFGSNIQYLRYLLKRFKILTFIAECILFIVNKFLKTCIDGYYNIESKDVYILCENMYKLIDLRLNNIEKSKGYEEYKEFITKDILKYYREQWIKYMIINILIHELTHAIQDKEKRLSKNWLKRFFTKWEKREEEIDAMRATIEFSTKYEDKFLEILNVRGITANHSAQEFKYKYNLKIRK</sequence>
<proteinExistence type="predicted"/>
<accession>A0A644YJR4</accession>
<dbReference type="AlphaFoldDB" id="A0A644YJR4"/>
<protein>
    <submittedName>
        <fullName evidence="1">Uncharacterized protein</fullName>
    </submittedName>
</protein>
<comment type="caution">
    <text evidence="1">The sequence shown here is derived from an EMBL/GenBank/DDBJ whole genome shotgun (WGS) entry which is preliminary data.</text>
</comment>
<evidence type="ECO:0000313" key="1">
    <source>
        <dbReference type="EMBL" id="MPM28815.1"/>
    </source>
</evidence>
<name>A0A644YJR4_9ZZZZ</name>
<reference evidence="1" key="1">
    <citation type="submission" date="2019-08" db="EMBL/GenBank/DDBJ databases">
        <authorList>
            <person name="Kucharzyk K."/>
            <person name="Murdoch R.W."/>
            <person name="Higgins S."/>
            <person name="Loffler F."/>
        </authorList>
    </citation>
    <scope>NUCLEOTIDE SEQUENCE</scope>
</reference>
<organism evidence="1">
    <name type="scientific">bioreactor metagenome</name>
    <dbReference type="NCBI Taxonomy" id="1076179"/>
    <lineage>
        <taxon>unclassified sequences</taxon>
        <taxon>metagenomes</taxon>
        <taxon>ecological metagenomes</taxon>
    </lineage>
</organism>
<dbReference type="EMBL" id="VSSQ01005354">
    <property type="protein sequence ID" value="MPM28815.1"/>
    <property type="molecule type" value="Genomic_DNA"/>
</dbReference>
<gene>
    <name evidence="1" type="ORF">SDC9_75346</name>
</gene>